<dbReference type="EMBL" id="LK021340">
    <property type="protein sequence ID" value="CDQ46188.1"/>
    <property type="molecule type" value="Genomic_DNA"/>
</dbReference>
<dbReference type="Proteomes" id="UP000028864">
    <property type="component" value="Unassembled WGS sequence"/>
</dbReference>
<dbReference type="Gene3D" id="3.40.50.2000">
    <property type="entry name" value="Glycogen Phosphorylase B"/>
    <property type="match status" value="2"/>
</dbReference>
<proteinExistence type="predicted"/>
<dbReference type="RefSeq" id="WP_030134811.1">
    <property type="nucleotide sequence ID" value="NZ_LK021340.1"/>
</dbReference>
<organism evidence="1 2">
    <name type="scientific">Mycolicibacterium neoaurum</name>
    <name type="common">Mycobacterium neoaurum</name>
    <dbReference type="NCBI Taxonomy" id="1795"/>
    <lineage>
        <taxon>Bacteria</taxon>
        <taxon>Bacillati</taxon>
        <taxon>Actinomycetota</taxon>
        <taxon>Actinomycetes</taxon>
        <taxon>Mycobacteriales</taxon>
        <taxon>Mycobacteriaceae</taxon>
        <taxon>Mycolicibacterium</taxon>
    </lineage>
</organism>
<gene>
    <name evidence="1" type="ORF">BN1047_04092</name>
</gene>
<evidence type="ECO:0000313" key="2">
    <source>
        <dbReference type="Proteomes" id="UP000028864"/>
    </source>
</evidence>
<protein>
    <submittedName>
        <fullName evidence="1">Glycosyltransferase</fullName>
    </submittedName>
</protein>
<accession>A0AAV2WQ82</accession>
<dbReference type="AlphaFoldDB" id="A0AAV2WQ82"/>
<evidence type="ECO:0000313" key="1">
    <source>
        <dbReference type="EMBL" id="CDQ46188.1"/>
    </source>
</evidence>
<dbReference type="SUPFAM" id="SSF53756">
    <property type="entry name" value="UDP-Glycosyltransferase/glycogen phosphorylase"/>
    <property type="match status" value="1"/>
</dbReference>
<name>A0AAV2WQ82_MYCNE</name>
<sequence>MTAASIKVVFLLSKDPVADHGGDVELSRLVIGLAADSCDVSAICLSQEPPGTVQTDLVPGGMTLVRVAKTGVQPVRLLFDTLRTGRSLTHARFDSDALVAAISAATADVFVAEHSYMAESFLRSTQVGRARLVVNTHVSESLVWRATRGLLGRQQEGRLLRDELRVARAADAVGTYDAEEAEFYRANGVPSARWLDLTLPPATQVPVESTPRRLVLMGTRDWPPNQEAFLTALRLWPRIAAGIDGAELCIIGAKKSGKPGGRNGDPAYPDGVRDLGFVDDLGGFLATCRAMIAPISTGGGVRVKILDAARMGLPVVGTTAAVGSLAQLLELGTHDDDEDFVAACRSLLLDVEQARSAGERLYALNRGFWEQRRPHRAVSALLG</sequence>
<dbReference type="Pfam" id="PF13692">
    <property type="entry name" value="Glyco_trans_1_4"/>
    <property type="match status" value="1"/>
</dbReference>
<reference evidence="1" key="2">
    <citation type="submission" date="2015-09" db="EMBL/GenBank/DDBJ databases">
        <title>Draft genome sequence of Mycobacterium neoaurum DSM 44074.</title>
        <authorList>
            <person name="Croce O."/>
            <person name="Robert C."/>
            <person name="Raoult D."/>
            <person name="Drancourt M."/>
        </authorList>
    </citation>
    <scope>NUCLEOTIDE SEQUENCE</scope>
    <source>
        <strain evidence="1">DSM 44074</strain>
    </source>
</reference>
<reference evidence="1" key="1">
    <citation type="submission" date="2014-05" db="EMBL/GenBank/DDBJ databases">
        <authorList>
            <person name="Urmite Genomes"/>
        </authorList>
    </citation>
    <scope>NUCLEOTIDE SEQUENCE</scope>
    <source>
        <strain evidence="1">DSM 44074</strain>
    </source>
</reference>